<dbReference type="InterPro" id="IPR012318">
    <property type="entry name" value="HTH_CRP"/>
</dbReference>
<dbReference type="InterPro" id="IPR014710">
    <property type="entry name" value="RmlC-like_jellyroll"/>
</dbReference>
<dbReference type="PROSITE" id="PS51063">
    <property type="entry name" value="HTH_CRP_2"/>
    <property type="match status" value="1"/>
</dbReference>
<dbReference type="InterPro" id="IPR036390">
    <property type="entry name" value="WH_DNA-bd_sf"/>
</dbReference>
<gene>
    <name evidence="5" type="ORF">HMPREF9432_01108</name>
</gene>
<proteinExistence type="predicted"/>
<dbReference type="SUPFAM" id="SSF51206">
    <property type="entry name" value="cAMP-binding domain-like"/>
    <property type="match status" value="1"/>
</dbReference>
<comment type="caution">
    <text evidence="5">The sequence shown here is derived from an EMBL/GenBank/DDBJ whole genome shotgun (WGS) entry which is preliminary data.</text>
</comment>
<dbReference type="InterPro" id="IPR036388">
    <property type="entry name" value="WH-like_DNA-bd_sf"/>
</dbReference>
<dbReference type="Gene3D" id="2.60.120.10">
    <property type="entry name" value="Jelly Rolls"/>
    <property type="match status" value="1"/>
</dbReference>
<dbReference type="PANTHER" id="PTHR24567:SF26">
    <property type="entry name" value="REGULATORY PROTEIN YEIL"/>
    <property type="match status" value="1"/>
</dbReference>
<reference evidence="5 6" key="1">
    <citation type="submission" date="2011-08" db="EMBL/GenBank/DDBJ databases">
        <title>The Genome Sequence of Selenomonas noxia F0398.</title>
        <authorList>
            <consortium name="The Broad Institute Genome Sequencing Platform"/>
            <person name="Earl A."/>
            <person name="Ward D."/>
            <person name="Feldgarden M."/>
            <person name="Gevers D."/>
            <person name="Izard J."/>
            <person name="Ganesan A."/>
            <person name="Blanton J.M."/>
            <person name="Baranova O.V."/>
            <person name="Tanner A.C."/>
            <person name="Dewhirst F.E."/>
            <person name="Young S.K."/>
            <person name="Zeng Q."/>
            <person name="Gargeya S."/>
            <person name="Fitzgerald M."/>
            <person name="Haas B."/>
            <person name="Abouelleil A."/>
            <person name="Alvarado L."/>
            <person name="Arachchi H.M."/>
            <person name="Berlin A."/>
            <person name="Brown A."/>
            <person name="Chapman S.B."/>
            <person name="Chen Z."/>
            <person name="Dunbar C."/>
            <person name="Freedman E."/>
            <person name="Gearin G."/>
            <person name="Gellesch M."/>
            <person name="Goldberg J."/>
            <person name="Griggs A."/>
            <person name="Gujja S."/>
            <person name="Heiman D."/>
            <person name="Howarth C."/>
            <person name="Larson L."/>
            <person name="Lui A."/>
            <person name="MacDonald P.J.P."/>
            <person name="Montmayeur A."/>
            <person name="Murphy C."/>
            <person name="Neiman D."/>
            <person name="Pearson M."/>
            <person name="Priest M."/>
            <person name="Roberts A."/>
            <person name="Saif S."/>
            <person name="Shea T."/>
            <person name="Shenoy N."/>
            <person name="Sisk P."/>
            <person name="Stolte C."/>
            <person name="Sykes S."/>
            <person name="Wortman J."/>
            <person name="Nusbaum C."/>
            <person name="Birren B."/>
        </authorList>
    </citation>
    <scope>NUCLEOTIDE SEQUENCE [LARGE SCALE GENOMIC DNA]</scope>
    <source>
        <strain evidence="5 6">F0398</strain>
    </source>
</reference>
<dbReference type="Gene3D" id="1.10.10.10">
    <property type="entry name" value="Winged helix-like DNA-binding domain superfamily/Winged helix DNA-binding domain"/>
    <property type="match status" value="1"/>
</dbReference>
<keyword evidence="1" id="KW-0805">Transcription regulation</keyword>
<accession>A0ABP2MQE3</accession>
<dbReference type="SMART" id="SM00419">
    <property type="entry name" value="HTH_CRP"/>
    <property type="match status" value="1"/>
</dbReference>
<evidence type="ECO:0000256" key="1">
    <source>
        <dbReference type="ARBA" id="ARBA00023015"/>
    </source>
</evidence>
<dbReference type="InterPro" id="IPR050397">
    <property type="entry name" value="Env_Response_Regulators"/>
</dbReference>
<keyword evidence="3" id="KW-0804">Transcription</keyword>
<dbReference type="Pfam" id="PF13545">
    <property type="entry name" value="HTH_Crp_2"/>
    <property type="match status" value="1"/>
</dbReference>
<evidence type="ECO:0000256" key="3">
    <source>
        <dbReference type="ARBA" id="ARBA00023163"/>
    </source>
</evidence>
<dbReference type="PANTHER" id="PTHR24567">
    <property type="entry name" value="CRP FAMILY TRANSCRIPTIONAL REGULATORY PROTEIN"/>
    <property type="match status" value="1"/>
</dbReference>
<keyword evidence="6" id="KW-1185">Reference proteome</keyword>
<evidence type="ECO:0000256" key="2">
    <source>
        <dbReference type="ARBA" id="ARBA00023125"/>
    </source>
</evidence>
<dbReference type="Proteomes" id="UP000003175">
    <property type="component" value="Unassembled WGS sequence"/>
</dbReference>
<dbReference type="SUPFAM" id="SSF46785">
    <property type="entry name" value="Winged helix' DNA-binding domain"/>
    <property type="match status" value="1"/>
</dbReference>
<protein>
    <recommendedName>
        <fullName evidence="4">HTH crp-type domain-containing protein</fullName>
    </recommendedName>
</protein>
<feature type="domain" description="HTH crp-type" evidence="4">
    <location>
        <begin position="156"/>
        <end position="222"/>
    </location>
</feature>
<dbReference type="EMBL" id="ADGH01000009">
    <property type="protein sequence ID" value="EHG24853.1"/>
    <property type="molecule type" value="Genomic_DNA"/>
</dbReference>
<name>A0ABP2MQE3_9FIRM</name>
<keyword evidence="2" id="KW-0238">DNA-binding</keyword>
<dbReference type="PRINTS" id="PR00034">
    <property type="entry name" value="HTHCRP"/>
</dbReference>
<organism evidence="5 6">
    <name type="scientific">Selenomonas noxia F0398</name>
    <dbReference type="NCBI Taxonomy" id="702437"/>
    <lineage>
        <taxon>Bacteria</taxon>
        <taxon>Bacillati</taxon>
        <taxon>Bacillota</taxon>
        <taxon>Negativicutes</taxon>
        <taxon>Selenomonadales</taxon>
        <taxon>Selenomonadaceae</taxon>
        <taxon>Selenomonas</taxon>
    </lineage>
</organism>
<dbReference type="RefSeq" id="WP_006696400.1">
    <property type="nucleotide sequence ID" value="NZ_JH376858.1"/>
</dbReference>
<evidence type="ECO:0000259" key="4">
    <source>
        <dbReference type="PROSITE" id="PS51063"/>
    </source>
</evidence>
<evidence type="ECO:0000313" key="6">
    <source>
        <dbReference type="Proteomes" id="UP000003175"/>
    </source>
</evidence>
<dbReference type="InterPro" id="IPR018490">
    <property type="entry name" value="cNMP-bd_dom_sf"/>
</dbReference>
<evidence type="ECO:0000313" key="5">
    <source>
        <dbReference type="EMBL" id="EHG24853.1"/>
    </source>
</evidence>
<sequence length="230" mass="26072">MSVHASEDYHFRDYIDSFDLWHPLTNAQQDVLLRNTRFMRFRKGTSVYRGPLGSAGILHIISGVLRVYILSEEGRAFTLCFLRAGDAALLTAAALFDGNLCDISIEADEDTGLFLSDTVVVRQILRENLHVRVAAYERSMQRLSEILGKFHQALFISADRRLARFLLAESERTGDDEIRLTHEQTAQSLGTAREVVSRLIREFSQEGMVETARGRIHILDRAALQYRADA</sequence>